<evidence type="ECO:0000313" key="1">
    <source>
        <dbReference type="EMBL" id="KAG5600335.1"/>
    </source>
</evidence>
<protein>
    <submittedName>
        <fullName evidence="1">Uncharacterized protein</fullName>
    </submittedName>
</protein>
<dbReference type="EMBL" id="JACXVP010000006">
    <property type="protein sequence ID" value="KAG5600335.1"/>
    <property type="molecule type" value="Genomic_DNA"/>
</dbReference>
<proteinExistence type="predicted"/>
<organism evidence="1 2">
    <name type="scientific">Solanum commersonii</name>
    <name type="common">Commerson's wild potato</name>
    <name type="synonym">Commerson's nightshade</name>
    <dbReference type="NCBI Taxonomy" id="4109"/>
    <lineage>
        <taxon>Eukaryota</taxon>
        <taxon>Viridiplantae</taxon>
        <taxon>Streptophyta</taxon>
        <taxon>Embryophyta</taxon>
        <taxon>Tracheophyta</taxon>
        <taxon>Spermatophyta</taxon>
        <taxon>Magnoliopsida</taxon>
        <taxon>eudicotyledons</taxon>
        <taxon>Gunneridae</taxon>
        <taxon>Pentapetalae</taxon>
        <taxon>asterids</taxon>
        <taxon>lamiids</taxon>
        <taxon>Solanales</taxon>
        <taxon>Solanaceae</taxon>
        <taxon>Solanoideae</taxon>
        <taxon>Solaneae</taxon>
        <taxon>Solanum</taxon>
    </lineage>
</organism>
<reference evidence="1 2" key="1">
    <citation type="submission" date="2020-09" db="EMBL/GenBank/DDBJ databases">
        <title>De no assembly of potato wild relative species, Solanum commersonii.</title>
        <authorList>
            <person name="Cho K."/>
        </authorList>
    </citation>
    <scope>NUCLEOTIDE SEQUENCE [LARGE SCALE GENOMIC DNA]</scope>
    <source>
        <strain evidence="1">LZ3.2</strain>
        <tissue evidence="1">Leaf</tissue>
    </source>
</reference>
<dbReference type="Proteomes" id="UP000824120">
    <property type="component" value="Chromosome 6"/>
</dbReference>
<keyword evidence="2" id="KW-1185">Reference proteome</keyword>
<gene>
    <name evidence="1" type="ORF">H5410_031705</name>
</gene>
<comment type="caution">
    <text evidence="1">The sequence shown here is derived from an EMBL/GenBank/DDBJ whole genome shotgun (WGS) entry which is preliminary data.</text>
</comment>
<evidence type="ECO:0000313" key="2">
    <source>
        <dbReference type="Proteomes" id="UP000824120"/>
    </source>
</evidence>
<name>A0A9J5YKQ7_SOLCO</name>
<accession>A0A9J5YKQ7</accession>
<dbReference type="AlphaFoldDB" id="A0A9J5YKQ7"/>
<sequence length="91" mass="11169">MTEEFVPRHLPMRQTKKNHLTVSIGSTRSNKSIKKKKTREKYFKLRLMDNQYFLIHVFIIESLRLVPEVRYFIMISKFYIYNSNFNGRKFF</sequence>